<proteinExistence type="inferred from homology"/>
<dbReference type="EMBL" id="NRGR01000012">
    <property type="protein sequence ID" value="PCC39800.1"/>
    <property type="molecule type" value="Genomic_DNA"/>
</dbReference>
<dbReference type="SUPFAM" id="SSF46785">
    <property type="entry name" value="Winged helix' DNA-binding domain"/>
    <property type="match status" value="1"/>
</dbReference>
<name>A0A2A3YKG8_9MICO</name>
<evidence type="ECO:0000313" key="3">
    <source>
        <dbReference type="EMBL" id="PCC39800.1"/>
    </source>
</evidence>
<feature type="domain" description="HTH marR-type" evidence="2">
    <location>
        <begin position="12"/>
        <end position="57"/>
    </location>
</feature>
<dbReference type="SUPFAM" id="SSF53067">
    <property type="entry name" value="Actin-like ATPase domain"/>
    <property type="match status" value="1"/>
</dbReference>
<dbReference type="InterPro" id="IPR000600">
    <property type="entry name" value="ROK"/>
</dbReference>
<accession>A0A2A3YKG8</accession>
<evidence type="ECO:0000259" key="2">
    <source>
        <dbReference type="Pfam" id="PF12802"/>
    </source>
</evidence>
<dbReference type="AlphaFoldDB" id="A0A2A3YKG8"/>
<protein>
    <recommendedName>
        <fullName evidence="2">HTH marR-type domain-containing protein</fullName>
    </recommendedName>
</protein>
<dbReference type="RefSeq" id="WP_096196904.1">
    <property type="nucleotide sequence ID" value="NZ_BAAAIQ010000025.1"/>
</dbReference>
<reference evidence="3 4" key="1">
    <citation type="journal article" date="2017" name="Elife">
        <title>Extensive horizontal gene transfer in cheese-associated bacteria.</title>
        <authorList>
            <person name="Bonham K.S."/>
            <person name="Wolfe B.E."/>
            <person name="Dutton R.J."/>
        </authorList>
    </citation>
    <scope>NUCLEOTIDE SEQUENCE [LARGE SCALE GENOMIC DNA]</scope>
    <source>
        <strain evidence="3 4">341_9</strain>
    </source>
</reference>
<dbReference type="InterPro" id="IPR000835">
    <property type="entry name" value="HTH_MarR-typ"/>
</dbReference>
<dbReference type="InterPro" id="IPR043129">
    <property type="entry name" value="ATPase_NBD"/>
</dbReference>
<dbReference type="Gene3D" id="1.10.10.10">
    <property type="entry name" value="Winged helix-like DNA-binding domain superfamily/Winged helix DNA-binding domain"/>
    <property type="match status" value="1"/>
</dbReference>
<dbReference type="PANTHER" id="PTHR18964">
    <property type="entry name" value="ROK (REPRESSOR, ORF, KINASE) FAMILY"/>
    <property type="match status" value="1"/>
</dbReference>
<organism evidence="3 4">
    <name type="scientific">Brachybacterium alimentarium</name>
    <dbReference type="NCBI Taxonomy" id="47845"/>
    <lineage>
        <taxon>Bacteria</taxon>
        <taxon>Bacillati</taxon>
        <taxon>Actinomycetota</taxon>
        <taxon>Actinomycetes</taxon>
        <taxon>Micrococcales</taxon>
        <taxon>Dermabacteraceae</taxon>
        <taxon>Brachybacterium</taxon>
    </lineage>
</organism>
<evidence type="ECO:0000313" key="4">
    <source>
        <dbReference type="Proteomes" id="UP000218598"/>
    </source>
</evidence>
<dbReference type="InterPro" id="IPR036388">
    <property type="entry name" value="WH-like_DNA-bd_sf"/>
</dbReference>
<dbReference type="Proteomes" id="UP000218598">
    <property type="component" value="Unassembled WGS sequence"/>
</dbReference>
<dbReference type="InterPro" id="IPR036390">
    <property type="entry name" value="WH_DNA-bd_sf"/>
</dbReference>
<dbReference type="Gene3D" id="3.30.420.40">
    <property type="match status" value="1"/>
</dbReference>
<dbReference type="OrthoDB" id="4083144at2"/>
<gene>
    <name evidence="3" type="ORF">CIK66_07460</name>
</gene>
<keyword evidence="4" id="KW-1185">Reference proteome</keyword>
<evidence type="ECO:0000256" key="1">
    <source>
        <dbReference type="ARBA" id="ARBA00006479"/>
    </source>
</evidence>
<dbReference type="Pfam" id="PF00480">
    <property type="entry name" value="ROK"/>
    <property type="match status" value="1"/>
</dbReference>
<dbReference type="Pfam" id="PF12802">
    <property type="entry name" value="MarR_2"/>
    <property type="match status" value="1"/>
</dbReference>
<sequence>MSRAGAGRPSAMDSAVLEFVRRRTETTRVEVARELGVTAATVTNSVKRLLSAGLLRESGYARSTGGKRATLLRVDDSARRALGCTLDEDRLSLVAVDTTGALRSRAVLPLADPADPSEVAEVLREGLAIIAPGDELGAVTGIGFAVPSDLPAEVADALQQLTLALDVRAVRGTEAACAALGSFWSGEQAGSGLSGTLHLGSSIALALLLDGAPFRPDSGRPLNHMTLDPRGPECSCGRRGCLHLAVAPTGIADLTRTALTATQGDEAAAEAVMVAALPLVRVAAHLSSAVGLDTLVLAGSPVQAAPAIYLDAARQCFGDDPGAHVVVSQVQPHPCAVGAAVLALQTFLEAGQA</sequence>
<dbReference type="PANTHER" id="PTHR18964:SF149">
    <property type="entry name" value="BIFUNCTIONAL UDP-N-ACETYLGLUCOSAMINE 2-EPIMERASE_N-ACETYLMANNOSAMINE KINASE"/>
    <property type="match status" value="1"/>
</dbReference>
<dbReference type="GO" id="GO:0003700">
    <property type="term" value="F:DNA-binding transcription factor activity"/>
    <property type="evidence" value="ECO:0007669"/>
    <property type="project" value="InterPro"/>
</dbReference>
<comment type="caution">
    <text evidence="3">The sequence shown here is derived from an EMBL/GenBank/DDBJ whole genome shotgun (WGS) entry which is preliminary data.</text>
</comment>
<comment type="similarity">
    <text evidence="1">Belongs to the ROK (NagC/XylR) family.</text>
</comment>